<dbReference type="AlphaFoldDB" id="A0A921ZB68"/>
<comment type="caution">
    <text evidence="2">The sequence shown here is derived from an EMBL/GenBank/DDBJ whole genome shotgun (WGS) entry which is preliminary data.</text>
</comment>
<sequence>MFPAGRKAVRSPRVGPDRSLVQGHQLDLKANPGQSPKAYQDRGLKAYHDRDRDLRADRAAVPVQERPVPGRDPVPGPVPDRGIPGQKHPCLESLYRLARMKHRVLCKYRIIGMFHL</sequence>
<dbReference type="Proteomes" id="UP000791440">
    <property type="component" value="Unassembled WGS sequence"/>
</dbReference>
<dbReference type="EMBL" id="JH668463">
    <property type="protein sequence ID" value="KAG6454300.1"/>
    <property type="molecule type" value="Genomic_DNA"/>
</dbReference>
<protein>
    <submittedName>
        <fullName evidence="2">Uncharacterized protein</fullName>
    </submittedName>
</protein>
<feature type="region of interest" description="Disordered" evidence="1">
    <location>
        <begin position="1"/>
        <end position="86"/>
    </location>
</feature>
<proteinExistence type="predicted"/>
<name>A0A921ZB68_MANSE</name>
<gene>
    <name evidence="2" type="ORF">O3G_MSEX008621</name>
</gene>
<organism evidence="2 3">
    <name type="scientific">Manduca sexta</name>
    <name type="common">Tobacco hawkmoth</name>
    <name type="synonym">Tobacco hornworm</name>
    <dbReference type="NCBI Taxonomy" id="7130"/>
    <lineage>
        <taxon>Eukaryota</taxon>
        <taxon>Metazoa</taxon>
        <taxon>Ecdysozoa</taxon>
        <taxon>Arthropoda</taxon>
        <taxon>Hexapoda</taxon>
        <taxon>Insecta</taxon>
        <taxon>Pterygota</taxon>
        <taxon>Neoptera</taxon>
        <taxon>Endopterygota</taxon>
        <taxon>Lepidoptera</taxon>
        <taxon>Glossata</taxon>
        <taxon>Ditrysia</taxon>
        <taxon>Bombycoidea</taxon>
        <taxon>Sphingidae</taxon>
        <taxon>Sphinginae</taxon>
        <taxon>Sphingini</taxon>
        <taxon>Manduca</taxon>
    </lineage>
</organism>
<accession>A0A921ZB68</accession>
<reference evidence="2" key="2">
    <citation type="submission" date="2020-12" db="EMBL/GenBank/DDBJ databases">
        <authorList>
            <person name="Kanost M."/>
        </authorList>
    </citation>
    <scope>NUCLEOTIDE SEQUENCE</scope>
</reference>
<evidence type="ECO:0000313" key="2">
    <source>
        <dbReference type="EMBL" id="KAG6454300.1"/>
    </source>
</evidence>
<feature type="compositionally biased region" description="Basic and acidic residues" evidence="1">
    <location>
        <begin position="39"/>
        <end position="58"/>
    </location>
</feature>
<reference evidence="2" key="1">
    <citation type="journal article" date="2016" name="Insect Biochem. Mol. Biol.">
        <title>Multifaceted biological insights from a draft genome sequence of the tobacco hornworm moth, Manduca sexta.</title>
        <authorList>
            <person name="Kanost M.R."/>
            <person name="Arrese E.L."/>
            <person name="Cao X."/>
            <person name="Chen Y.R."/>
            <person name="Chellapilla S."/>
            <person name="Goldsmith M.R."/>
            <person name="Grosse-Wilde E."/>
            <person name="Heckel D.G."/>
            <person name="Herndon N."/>
            <person name="Jiang H."/>
            <person name="Papanicolaou A."/>
            <person name="Qu J."/>
            <person name="Soulages J.L."/>
            <person name="Vogel H."/>
            <person name="Walters J."/>
            <person name="Waterhouse R.M."/>
            <person name="Ahn S.J."/>
            <person name="Almeida F.C."/>
            <person name="An C."/>
            <person name="Aqrawi P."/>
            <person name="Bretschneider A."/>
            <person name="Bryant W.B."/>
            <person name="Bucks S."/>
            <person name="Chao H."/>
            <person name="Chevignon G."/>
            <person name="Christen J.M."/>
            <person name="Clarke D.F."/>
            <person name="Dittmer N.T."/>
            <person name="Ferguson L.C.F."/>
            <person name="Garavelou S."/>
            <person name="Gordon K.H.J."/>
            <person name="Gunaratna R.T."/>
            <person name="Han Y."/>
            <person name="Hauser F."/>
            <person name="He Y."/>
            <person name="Heidel-Fischer H."/>
            <person name="Hirsh A."/>
            <person name="Hu Y."/>
            <person name="Jiang H."/>
            <person name="Kalra D."/>
            <person name="Klinner C."/>
            <person name="Konig C."/>
            <person name="Kovar C."/>
            <person name="Kroll A.R."/>
            <person name="Kuwar S.S."/>
            <person name="Lee S.L."/>
            <person name="Lehman R."/>
            <person name="Li K."/>
            <person name="Li Z."/>
            <person name="Liang H."/>
            <person name="Lovelace S."/>
            <person name="Lu Z."/>
            <person name="Mansfield J.H."/>
            <person name="McCulloch K.J."/>
            <person name="Mathew T."/>
            <person name="Morton B."/>
            <person name="Muzny D.M."/>
            <person name="Neunemann D."/>
            <person name="Ongeri F."/>
            <person name="Pauchet Y."/>
            <person name="Pu L.L."/>
            <person name="Pyrousis I."/>
            <person name="Rao X.J."/>
            <person name="Redding A."/>
            <person name="Roesel C."/>
            <person name="Sanchez-Gracia A."/>
            <person name="Schaack S."/>
            <person name="Shukla A."/>
            <person name="Tetreau G."/>
            <person name="Wang Y."/>
            <person name="Xiong G.H."/>
            <person name="Traut W."/>
            <person name="Walsh T.K."/>
            <person name="Worley K.C."/>
            <person name="Wu D."/>
            <person name="Wu W."/>
            <person name="Wu Y.Q."/>
            <person name="Zhang X."/>
            <person name="Zou Z."/>
            <person name="Zucker H."/>
            <person name="Briscoe A.D."/>
            <person name="Burmester T."/>
            <person name="Clem R.J."/>
            <person name="Feyereisen R."/>
            <person name="Grimmelikhuijzen C.J.P."/>
            <person name="Hamodrakas S.J."/>
            <person name="Hansson B.S."/>
            <person name="Huguet E."/>
            <person name="Jermiin L.S."/>
            <person name="Lan Q."/>
            <person name="Lehman H.K."/>
            <person name="Lorenzen M."/>
            <person name="Merzendorfer H."/>
            <person name="Michalopoulos I."/>
            <person name="Morton D.B."/>
            <person name="Muthukrishnan S."/>
            <person name="Oakeshott J.G."/>
            <person name="Palmer W."/>
            <person name="Park Y."/>
            <person name="Passarelli A.L."/>
            <person name="Rozas J."/>
            <person name="Schwartz L.M."/>
            <person name="Smith W."/>
            <person name="Southgate A."/>
            <person name="Vilcinskas A."/>
            <person name="Vogt R."/>
            <person name="Wang P."/>
            <person name="Werren J."/>
            <person name="Yu X.Q."/>
            <person name="Zhou J.J."/>
            <person name="Brown S.J."/>
            <person name="Scherer S.E."/>
            <person name="Richards S."/>
            <person name="Blissard G.W."/>
        </authorList>
    </citation>
    <scope>NUCLEOTIDE SEQUENCE</scope>
</reference>
<evidence type="ECO:0000313" key="3">
    <source>
        <dbReference type="Proteomes" id="UP000791440"/>
    </source>
</evidence>
<evidence type="ECO:0000256" key="1">
    <source>
        <dbReference type="SAM" id="MobiDB-lite"/>
    </source>
</evidence>
<keyword evidence="3" id="KW-1185">Reference proteome</keyword>